<evidence type="ECO:0000313" key="5">
    <source>
        <dbReference type="Proteomes" id="UP000565724"/>
    </source>
</evidence>
<dbReference type="Proteomes" id="UP000565724">
    <property type="component" value="Unassembled WGS sequence"/>
</dbReference>
<reference evidence="4 5" key="1">
    <citation type="submission" date="2020-05" db="EMBL/GenBank/DDBJ databases">
        <title>Genome Sequencing of Type Strains.</title>
        <authorList>
            <person name="Lemaire J.F."/>
            <person name="Inderbitzin P."/>
            <person name="Gregorio O.A."/>
            <person name="Collins S.B."/>
            <person name="Wespe N."/>
            <person name="Knight-Connoni V."/>
        </authorList>
    </citation>
    <scope>NUCLEOTIDE SEQUENCE [LARGE SCALE GENOMIC DNA]</scope>
    <source>
        <strain evidence="4 5">ATCC 25174</strain>
    </source>
</reference>
<dbReference type="InterPro" id="IPR036116">
    <property type="entry name" value="FN3_sf"/>
</dbReference>
<evidence type="ECO:0000259" key="3">
    <source>
        <dbReference type="Pfam" id="PF01833"/>
    </source>
</evidence>
<dbReference type="InterPro" id="IPR014756">
    <property type="entry name" value="Ig_E-set"/>
</dbReference>
<name>A0A7Y6A5Q9_9CELL</name>
<dbReference type="RefSeq" id="WP_175349053.1">
    <property type="nucleotide sequence ID" value="NZ_JABMCI010000070.1"/>
</dbReference>
<dbReference type="SUPFAM" id="SSF49265">
    <property type="entry name" value="Fibronectin type III"/>
    <property type="match status" value="1"/>
</dbReference>
<evidence type="ECO:0000313" key="4">
    <source>
        <dbReference type="EMBL" id="NUU19142.1"/>
    </source>
</evidence>
<keyword evidence="2" id="KW-0732">Signal</keyword>
<evidence type="ECO:0000256" key="2">
    <source>
        <dbReference type="SAM" id="SignalP"/>
    </source>
</evidence>
<accession>A0A7Y6A5Q9</accession>
<dbReference type="Pfam" id="PF01833">
    <property type="entry name" value="TIG"/>
    <property type="match status" value="1"/>
</dbReference>
<proteinExistence type="predicted"/>
<feature type="region of interest" description="Disordered" evidence="1">
    <location>
        <begin position="2489"/>
        <end position="2517"/>
    </location>
</feature>
<comment type="caution">
    <text evidence="4">The sequence shown here is derived from an EMBL/GenBank/DDBJ whole genome shotgun (WGS) entry which is preliminary data.</text>
</comment>
<dbReference type="Gene3D" id="2.60.40.10">
    <property type="entry name" value="Immunoglobulins"/>
    <property type="match status" value="2"/>
</dbReference>
<sequence>MTLARAGRTFTTVVTALVVTSLLGAAPAGAGPLGTAVEDAPAVTGLSPAVVARGSALTIAGTGFSETPGGNAVSINGVPAVVTAQTSTAVTVTVPTTATTGPVVVQTSTGTAESPTDTTIPPTGFTVAQTLPASRLTSGVASTARVAVVDQVAVLTLPLQTTDRLAVRLTGSTFGSSTSKARVSILRPDGTALVAATGFGSAALWLDARAVPAVGTYTVLIDPQGTAVGEVQVEAFRVPVDATADLVPGGSPVTVTTTVPGQNAVATVAATAGQTVAFTLSAATLATPTAATVRLVGPDGSVVLAPVSLPSAGVFLDAVTLPVAGTYSLVVDAAGAQTGAVTVRAHDVPTGPAQQASTDGTPVLASATTPGQNPVVTFPHTGGRFAVDLSASTFGSSTSSARVSVLGPDGATLVAPVGFGTAGKFLDVRTLDATGDVRVVVDPAGALLGGVTVRVWAVPADPTAVAPLDGTAVDLTTTTPGQNAAATFTATVGSRVSLSARTAASTVTALVSVVGPTGATVVAPVTASTSGTFVEPFTIATAGVHRIVVDPTGTTTGTVTLRASAVVDDTRALALDGTATTVAVPVPGSVSRLVTHAEAGERLSVSLTASTFGSSAAKVSATGPGGVVLVAARSFSAAGTFLDTFAVPASGDVTLTIDPVGAAVGQVDVAGWRVPAELVLEGAVGAEPVTVATGTPGQGGRLGFTGAVGQKVALRLTASTFGSSTASARVSVLRPDGTTLVAATGFGTAGVFVDQLQLTLAGRYEVVVDPQGTATGQVAVELVDLDGQVVDATLDGTPVTVATTDAGQNARIRFAGVAGQRVAVKVTSSSYGSTSTLRLTLTDGAGTVVLPTTGVATGTFVEPRTLTTDGVHTLTVDPQGTAVGSVTLELVPVPQDDVVAAAADGTPITFTVGTPGQNSIAELTGTAGQVVSLVVAGSTFGSSTANLRVSLLAPDGTAVVAATGVGSSGLFVDARALPQTGVYRVLVDPQAAAVGSVRVTVHPVPDVVPVALVADGDPVTLVTGTPGQGAAAEVEGAAGGLLALRFTGGTFASAKVSVLRPDGTTLVAATTLGSALFVDTLELVQPGIYRVVVDPQAAATGQVTIEAFHVDPDVVVPATADGTATTVATTLGQDARVTFDAAAGSRASVQLTASTYGSSTGSARVSLLAPDGTVLATATGFGTAGTFVEPRALAVSGTYTVLVDPQGGAVGSVDVAVFDVPADVVQPIEAGGPVAVTTVVAPGQNVVLETTLPAAVPARLRVFDGPASARVTVRGPTGTTLVTRTVSTSGSVLAFTPTVAGTHTVTIDPTGVAVGSWSAELYGAVGTPVLTAYPSEPWITTGEVDVYWSVDAAGTIAGYAVAVDASPTTDPGTTVEEDLTTSRHLSLADGEHWVHVRAVLADGTASNVAHLRVGVDTVAPELGALRSPTHPAGVVSTQRDVTVEWDAPDDTSGIAGYDVRVTRDELPPAPPVASLFRAPLVVDADHEGVDTTETTAVLPLSDDGEWFVHVRAQDLAGHWSQFSTYAVAVDSTAPSAPEVAGSHTQDVPTSQRHVVATFSAAEQDHVEAWAAVLDASPTTVPDPALARTEARLATTVEPGTWWLHVVGKDTLGRWGATRHVRLVVSDDPYVLDVPAGRHLWSPTTVVTTCPAGAGVGLGVVTADGPAVRVADLVGSGTCSGTWDVTATADDMRTWPDGDYQLVVVDATGAEVSERVAVTVDAAATTTQRLQADHAAGLLTADQLARLLLQATIDPVALPEQYRTGAVADTPSSADLVGALTAGGTISDELADLLTPVDETPVAGRAMRGANVTACGKVIRFLDILFDCIAVSDNFVVHYESDQVGETEDGGTSSEFVTMIVDGLERARQVYQSEGFRVPDYKVNAYLSQYMQEGAGISLPRIPRAFGHTPAAIIMDSDPTEVTEYLPHHEFFHQVEYQYVSAARVANPVNNPYWWMEASAEWGAHLVQSSVPGLTQRSSYAISLDDFVERSRLPFDAGDLASARGPEYGAFVMAEFLDEQYGGPSAVEKSWAEIDDWPFGRSPASAFEEVAKGGGDSYAEAIDEFRQKMYALGYDEGVGFVDEDAQPGGIWRSRLGADTRPPTTTLQLTGTVTSGSGSIRLAAGGAEYVEVTKPAGVTGELDVSVHGPDGTTYASVLGVSDYPDLCAGPREVSRGDEDGSVSVTLDDACPTAVLVLTNTGKVPSPTVALMPRGTSEFTWDVAFAPRGAQLSNGTIDIGVTRLGSVILDDLGLRRADSPETEVLAQGCACEAWGIGNQWDHGSVDSQGSASNVTLRSFQADADSAEIVTSTGDLRVTHEYEPSSDDDLYAVNVTVERTGALVNSDHVTYRRAVDFDVAPTPFDEYVTWAKTSDGDDSNVVVLTNDGFAYADPTSAATSLGSVGYVDRYGPTDQGGLIDLDLGPVRPGSPVTFTLYFGVALDADEARASVEGVGADVYLLGEPSSELSTNTAVFAFRAGDMGDGPIEARTMPRGLRSESPAPAPTVGRGTAPVQQGGGAP</sequence>
<keyword evidence="5" id="KW-1185">Reference proteome</keyword>
<feature type="domain" description="IPT/TIG" evidence="3">
    <location>
        <begin position="41"/>
        <end position="117"/>
    </location>
</feature>
<organism evidence="4 5">
    <name type="scientific">Cellulomonas humilata</name>
    <dbReference type="NCBI Taxonomy" id="144055"/>
    <lineage>
        <taxon>Bacteria</taxon>
        <taxon>Bacillati</taxon>
        <taxon>Actinomycetota</taxon>
        <taxon>Actinomycetes</taxon>
        <taxon>Micrococcales</taxon>
        <taxon>Cellulomonadaceae</taxon>
        <taxon>Cellulomonas</taxon>
    </lineage>
</organism>
<dbReference type="InterPro" id="IPR013783">
    <property type="entry name" value="Ig-like_fold"/>
</dbReference>
<gene>
    <name evidence="4" type="ORF">HP550_17985</name>
</gene>
<feature type="chain" id="PRO_5031299344" description="IPT/TIG domain-containing protein" evidence="2">
    <location>
        <begin position="31"/>
        <end position="2517"/>
    </location>
</feature>
<evidence type="ECO:0000256" key="1">
    <source>
        <dbReference type="SAM" id="MobiDB-lite"/>
    </source>
</evidence>
<dbReference type="EMBL" id="JABMCI010000070">
    <property type="protein sequence ID" value="NUU19142.1"/>
    <property type="molecule type" value="Genomic_DNA"/>
</dbReference>
<dbReference type="GO" id="GO:0005975">
    <property type="term" value="P:carbohydrate metabolic process"/>
    <property type="evidence" value="ECO:0007669"/>
    <property type="project" value="UniProtKB-ARBA"/>
</dbReference>
<dbReference type="SUPFAM" id="SSF81296">
    <property type="entry name" value="E set domains"/>
    <property type="match status" value="1"/>
</dbReference>
<feature type="signal peptide" evidence="2">
    <location>
        <begin position="1"/>
        <end position="30"/>
    </location>
</feature>
<dbReference type="InterPro" id="IPR002909">
    <property type="entry name" value="IPT_dom"/>
</dbReference>
<protein>
    <recommendedName>
        <fullName evidence="3">IPT/TIG domain-containing protein</fullName>
    </recommendedName>
</protein>